<dbReference type="SUPFAM" id="SSF52540">
    <property type="entry name" value="P-loop containing nucleoside triphosphate hydrolases"/>
    <property type="match status" value="1"/>
</dbReference>
<evidence type="ECO:0000256" key="2">
    <source>
        <dbReference type="ARBA" id="ARBA00023125"/>
    </source>
</evidence>
<dbReference type="InterPro" id="IPR016032">
    <property type="entry name" value="Sig_transdc_resp-reg_C-effctor"/>
</dbReference>
<dbReference type="EMBL" id="FCON02000153">
    <property type="protein sequence ID" value="SAL84147.1"/>
    <property type="molecule type" value="Genomic_DNA"/>
</dbReference>
<reference evidence="5" key="1">
    <citation type="submission" date="2016-01" db="EMBL/GenBank/DDBJ databases">
        <authorList>
            <person name="Peeters C."/>
        </authorList>
    </citation>
    <scope>NUCLEOTIDE SEQUENCE [LARGE SCALE GENOMIC DNA]</scope>
    <source>
        <strain evidence="5">LMG 22940</strain>
    </source>
</reference>
<gene>
    <name evidence="5" type="ORF">AWB68_07183</name>
</gene>
<evidence type="ECO:0000256" key="1">
    <source>
        <dbReference type="ARBA" id="ARBA00023015"/>
    </source>
</evidence>
<dbReference type="SUPFAM" id="SSF46894">
    <property type="entry name" value="C-terminal effector domain of the bipartite response regulators"/>
    <property type="match status" value="1"/>
</dbReference>
<dbReference type="GO" id="GO:0003677">
    <property type="term" value="F:DNA binding"/>
    <property type="evidence" value="ECO:0007669"/>
    <property type="project" value="UniProtKB-KW"/>
</dbReference>
<dbReference type="SUPFAM" id="SSF48452">
    <property type="entry name" value="TPR-like"/>
    <property type="match status" value="1"/>
</dbReference>
<keyword evidence="2" id="KW-0238">DNA-binding</keyword>
<evidence type="ECO:0000313" key="6">
    <source>
        <dbReference type="Proteomes" id="UP000054770"/>
    </source>
</evidence>
<dbReference type="GO" id="GO:0006355">
    <property type="term" value="P:regulation of DNA-templated transcription"/>
    <property type="evidence" value="ECO:0007669"/>
    <property type="project" value="InterPro"/>
</dbReference>
<evidence type="ECO:0000313" key="5">
    <source>
        <dbReference type="EMBL" id="SAL84147.1"/>
    </source>
</evidence>
<feature type="domain" description="HTH luxR-type" evidence="4">
    <location>
        <begin position="813"/>
        <end position="878"/>
    </location>
</feature>
<proteinExistence type="predicted"/>
<keyword evidence="1" id="KW-0805">Transcription regulation</keyword>
<organism evidence="5 6">
    <name type="scientific">Caballeronia choica</name>
    <dbReference type="NCBI Taxonomy" id="326476"/>
    <lineage>
        <taxon>Bacteria</taxon>
        <taxon>Pseudomonadati</taxon>
        <taxon>Pseudomonadota</taxon>
        <taxon>Betaproteobacteria</taxon>
        <taxon>Burkholderiales</taxon>
        <taxon>Burkholderiaceae</taxon>
        <taxon>Caballeronia</taxon>
    </lineage>
</organism>
<dbReference type="PRINTS" id="PR00038">
    <property type="entry name" value="HTHLUXR"/>
</dbReference>
<dbReference type="CDD" id="cd06170">
    <property type="entry name" value="LuxR_C_like"/>
    <property type="match status" value="1"/>
</dbReference>
<dbReference type="Gene3D" id="1.10.10.10">
    <property type="entry name" value="Winged helix-like DNA-binding domain superfamily/Winged helix DNA-binding domain"/>
    <property type="match status" value="1"/>
</dbReference>
<dbReference type="InterPro" id="IPR036388">
    <property type="entry name" value="WH-like_DNA-bd_sf"/>
</dbReference>
<keyword evidence="3" id="KW-0804">Transcription</keyword>
<dbReference type="InterPro" id="IPR059106">
    <property type="entry name" value="WHD_MalT"/>
</dbReference>
<dbReference type="Gene3D" id="3.40.50.300">
    <property type="entry name" value="P-loop containing nucleotide triphosphate hydrolases"/>
    <property type="match status" value="1"/>
</dbReference>
<evidence type="ECO:0000259" key="4">
    <source>
        <dbReference type="PROSITE" id="PS50043"/>
    </source>
</evidence>
<accession>A0A158KSR0</accession>
<dbReference type="Pfam" id="PF25873">
    <property type="entry name" value="WHD_MalT"/>
    <property type="match status" value="1"/>
</dbReference>
<name>A0A158KSR0_9BURK</name>
<dbReference type="Pfam" id="PF00196">
    <property type="entry name" value="GerE"/>
    <property type="match status" value="1"/>
</dbReference>
<dbReference type="AlphaFoldDB" id="A0A158KSR0"/>
<dbReference type="Pfam" id="PF17874">
    <property type="entry name" value="TPR_MalT"/>
    <property type="match status" value="1"/>
</dbReference>
<dbReference type="PANTHER" id="PTHR44688:SF16">
    <property type="entry name" value="DNA-BINDING TRANSCRIPTIONAL ACTIVATOR DEVR_DOSR"/>
    <property type="match status" value="1"/>
</dbReference>
<dbReference type="SMART" id="SM00421">
    <property type="entry name" value="HTH_LUXR"/>
    <property type="match status" value="1"/>
</dbReference>
<dbReference type="Proteomes" id="UP000054770">
    <property type="component" value="Unassembled WGS sequence"/>
</dbReference>
<dbReference type="InterPro" id="IPR041617">
    <property type="entry name" value="TPR_MalT"/>
</dbReference>
<dbReference type="PANTHER" id="PTHR44688">
    <property type="entry name" value="DNA-BINDING TRANSCRIPTIONAL ACTIVATOR DEVR_DOSR"/>
    <property type="match status" value="1"/>
</dbReference>
<dbReference type="InterPro" id="IPR000792">
    <property type="entry name" value="Tscrpt_reg_LuxR_C"/>
</dbReference>
<keyword evidence="6" id="KW-1185">Reference proteome</keyword>
<dbReference type="PROSITE" id="PS50043">
    <property type="entry name" value="HTH_LUXR_2"/>
    <property type="match status" value="1"/>
</dbReference>
<dbReference type="InterPro" id="IPR011990">
    <property type="entry name" value="TPR-like_helical_dom_sf"/>
</dbReference>
<sequence length="887" mass="97912">MPREALMKRLLDARRQRCVVIQGPAGSAKTSVLLAWRQALLTLDFDVAWLSLSPEDDDLVSFFSSLLESLAAVDEAIGHETGLLVGRAGEESAAEHWVITLVRGIADRKRDLVLMLDDAHFLKDPRVVQALRWLLDYAPVQLHVVLATRSALPLSLSRLRMQGLATELDWHDLRFSADESERFLRGQLGNIDDQDAQLVHELADGWAAGLQLFAITLKGRKGASFSRAQVRDAATFATYFEREVLATLASADLHLLTRAAVCTRFCASLCASLMARPDAVREIGARLAQLDGDDLFITHVSGAQESETWYRLHPLLREVLLARLAKLLEGERRALHAAAWRWFDAHGDTDEAVGHAVHAGDAQAAADMVLACAHGLLAKGELSRLAGLMRRLPPSEIAARFGLHLMSAFLQMYAGDVDALTQSIRHMESRGEPLGARQRYALTLLRGGLALQRDDTDSVVALLPELQRVPPDAGDFVRAGRGNILAWMFIHRGEYEQARKVLEESAPQGGAPRGVLLGRCMGGMSHVAEGQFVLAERVFFDVLAEAEQHGGAYIGIACMAAALLGEALYELNDVEAACRLLEKRIDVLEHISIPDTVLRALFVLANAHWLAGRRLEALAWLDRLEDYAQRHRVDRLLASALCLRSRWLLEEGQVDDGDAALLRLEALAARYSGAMRSTAWEIRVAAELARVRMCLHQNDFDSAMTRLVPLNALSEAGGRWCRVASLRVQMAIAETGRRNQAAARQHLVEALWLGHRLGLMRSLLDVSPQVCVMIEALQMDGSVDPVLGFYAQRVLESARQGPQSAKPQTRDARKIAADTLSERETEVLDLLAQTLPNKKIARVLGVSLDTVKWHLKSIYRKLDVSGRDEAVARMRDSHMSHLSGSPD</sequence>
<evidence type="ECO:0000256" key="3">
    <source>
        <dbReference type="ARBA" id="ARBA00023163"/>
    </source>
</evidence>
<protein>
    <submittedName>
        <fullName evidence="5">ATP-dependent transcription regulator LuxR</fullName>
    </submittedName>
</protein>
<dbReference type="Gene3D" id="1.25.40.10">
    <property type="entry name" value="Tetratricopeptide repeat domain"/>
    <property type="match status" value="1"/>
</dbReference>
<dbReference type="InterPro" id="IPR027417">
    <property type="entry name" value="P-loop_NTPase"/>
</dbReference>
<comment type="caution">
    <text evidence="5">The sequence shown here is derived from an EMBL/GenBank/DDBJ whole genome shotgun (WGS) entry which is preliminary data.</text>
</comment>